<evidence type="ECO:0000313" key="2">
    <source>
        <dbReference type="Proteomes" id="UP001199525"/>
    </source>
</evidence>
<gene>
    <name evidence="1" type="ORF">LC586_36445</name>
</gene>
<evidence type="ECO:0000313" key="1">
    <source>
        <dbReference type="EMBL" id="MCC5604502.1"/>
    </source>
</evidence>
<sequence length="190" mass="21411">MIRPIPVDGDISAEAVTAVIDVLLLAIIRAYPDDTKGREAYRRLNEAKSALFGIRSQRGRSVHDDLPELVHMTEAYIRERGTPQIGKNYELAWPDGGDHHTPPTVLAREAIRVRQAADPNYHPHSDDKADNLQEKFCRNKDEWLKMAYGQSGMAESVFILKLRELAELLEPLGVRVDMPKEVFRGVNSAI</sequence>
<accession>A0ABS8IJR8</accession>
<protein>
    <submittedName>
        <fullName evidence="1">Uncharacterized protein</fullName>
    </submittedName>
</protein>
<dbReference type="EMBL" id="JAIVFQ010000131">
    <property type="protein sequence ID" value="MCC5604502.1"/>
    <property type="molecule type" value="Genomic_DNA"/>
</dbReference>
<comment type="caution">
    <text evidence="1">The sequence shown here is derived from an EMBL/GenBank/DDBJ whole genome shotgun (WGS) entry which is preliminary data.</text>
</comment>
<proteinExistence type="predicted"/>
<dbReference type="Proteomes" id="UP001199525">
    <property type="component" value="Unassembled WGS sequence"/>
</dbReference>
<organism evidence="1 2">
    <name type="scientific">Nostoc favosum CHAB5714</name>
    <dbReference type="NCBI Taxonomy" id="2780399"/>
    <lineage>
        <taxon>Bacteria</taxon>
        <taxon>Bacillati</taxon>
        <taxon>Cyanobacteriota</taxon>
        <taxon>Cyanophyceae</taxon>
        <taxon>Nostocales</taxon>
        <taxon>Nostocaceae</taxon>
        <taxon>Nostoc</taxon>
        <taxon>Nostoc favosum</taxon>
    </lineage>
</organism>
<keyword evidence="2" id="KW-1185">Reference proteome</keyword>
<reference evidence="1 2" key="1">
    <citation type="journal article" date="2021" name="Microorganisms">
        <title>Genome Evolution of Filamentous Cyanobacterium Nostoc Species: From Facultative Symbiosis to Free Living.</title>
        <authorList>
            <person name="Huo D."/>
            <person name="Li H."/>
            <person name="Cai F."/>
            <person name="Guo X."/>
            <person name="Qiao Z."/>
            <person name="Wang W."/>
            <person name="Yu G."/>
            <person name="Li R."/>
        </authorList>
    </citation>
    <scope>NUCLEOTIDE SEQUENCE [LARGE SCALE GENOMIC DNA]</scope>
    <source>
        <strain evidence="1 2">CHAB 5714</strain>
    </source>
</reference>
<name>A0ABS8IJR8_9NOSO</name>